<comment type="caution">
    <text evidence="1">The sequence shown here is derived from an EMBL/GenBank/DDBJ whole genome shotgun (WGS) entry which is preliminary data.</text>
</comment>
<sequence>MPPSQPSRIEEFMYRIAVAALVLAASGCATTGGGGGREGNATIAGVIRLPESGLRADEACGQLQVIVASPDAPTNGLGRTMLKPSRGNRCSFTVSGVPSNTDLQVGLAAGGGLKCETGATPTITPEPSTVKVGDYGTATRDFTLSCGA</sequence>
<dbReference type="Proteomes" id="UP000533080">
    <property type="component" value="Unassembled WGS sequence"/>
</dbReference>
<accession>A0A7Y4MTZ3</accession>
<name>A0A7Y4MTZ3_MYXXA</name>
<organism evidence="1 2">
    <name type="scientific">Myxococcus xanthus</name>
    <dbReference type="NCBI Taxonomy" id="34"/>
    <lineage>
        <taxon>Bacteria</taxon>
        <taxon>Pseudomonadati</taxon>
        <taxon>Myxococcota</taxon>
        <taxon>Myxococcia</taxon>
        <taxon>Myxococcales</taxon>
        <taxon>Cystobacterineae</taxon>
        <taxon>Myxococcaceae</taxon>
        <taxon>Myxococcus</taxon>
    </lineage>
</organism>
<dbReference type="AlphaFoldDB" id="A0A7Y4MTZ3"/>
<evidence type="ECO:0000313" key="1">
    <source>
        <dbReference type="EMBL" id="NOJ82139.1"/>
    </source>
</evidence>
<gene>
    <name evidence="1" type="ORF">HNV28_28070</name>
</gene>
<evidence type="ECO:0000313" key="2">
    <source>
        <dbReference type="Proteomes" id="UP000533080"/>
    </source>
</evidence>
<reference evidence="1 2" key="1">
    <citation type="submission" date="2020-05" db="EMBL/GenBank/DDBJ databases">
        <authorList>
            <person name="Whitworth D."/>
        </authorList>
    </citation>
    <scope>NUCLEOTIDE SEQUENCE [LARGE SCALE GENOMIC DNA]</scope>
    <source>
        <strain evidence="1 2">AM005</strain>
    </source>
</reference>
<protein>
    <submittedName>
        <fullName evidence="1">Uncharacterized protein</fullName>
    </submittedName>
</protein>
<dbReference type="EMBL" id="JABFNT010000115">
    <property type="protein sequence ID" value="NOJ82139.1"/>
    <property type="molecule type" value="Genomic_DNA"/>
</dbReference>
<proteinExistence type="predicted"/>